<evidence type="ECO:0000256" key="1">
    <source>
        <dbReference type="SAM" id="Phobius"/>
    </source>
</evidence>
<protein>
    <submittedName>
        <fullName evidence="2">Uncharacterized protein</fullName>
    </submittedName>
</protein>
<comment type="caution">
    <text evidence="2">The sequence shown here is derived from an EMBL/GenBank/DDBJ whole genome shotgun (WGS) entry which is preliminary data.</text>
</comment>
<dbReference type="OrthoDB" id="9775130at2"/>
<gene>
    <name evidence="2" type="ORF">BN381_640007</name>
</gene>
<sequence>MKPASMNGTSTDLRRGWLWLLALSGVALIAASGVWTLRFGQNQFNIVPSLTVDIGIALLLFSVLFLVERRIERQIDAALRALTPDQARDSYNSGQEEAGDFREPGGPLELAMRVVEAIEADDFTFVWKSMDTNMRTCRLQAWIYNNLDELNLPSTPCNAWDELLDDLMIGPHTKPGLWSEFASCELRLFRRAITWDPGLTTGWSQRRRIVGPRHERIVMIPVPKGDQAGFEFTADTWVHDNTVLCLSCDQNASSGVPTYRLASFGSSVPLPGWPPTWWLESDTVARANHPGLTDEGE</sequence>
<proteinExistence type="predicted"/>
<dbReference type="AlphaFoldDB" id="R4Z3K8"/>
<organism evidence="2 3">
    <name type="scientific">Candidatus Neomicrothrix parvicella RN1</name>
    <dbReference type="NCBI Taxonomy" id="1229780"/>
    <lineage>
        <taxon>Bacteria</taxon>
        <taxon>Bacillati</taxon>
        <taxon>Actinomycetota</taxon>
        <taxon>Acidimicrobiia</taxon>
        <taxon>Acidimicrobiales</taxon>
        <taxon>Microthrixaceae</taxon>
        <taxon>Candidatus Neomicrothrix</taxon>
    </lineage>
</organism>
<evidence type="ECO:0000313" key="2">
    <source>
        <dbReference type="EMBL" id="CCM65260.1"/>
    </source>
</evidence>
<keyword evidence="1" id="KW-0812">Transmembrane</keyword>
<keyword evidence="3" id="KW-1185">Reference proteome</keyword>
<feature type="transmembrane region" description="Helical" evidence="1">
    <location>
        <begin position="46"/>
        <end position="67"/>
    </location>
</feature>
<evidence type="ECO:0000313" key="3">
    <source>
        <dbReference type="Proteomes" id="UP000018291"/>
    </source>
</evidence>
<dbReference type="EMBL" id="CANL01000061">
    <property type="protein sequence ID" value="CCM65260.1"/>
    <property type="molecule type" value="Genomic_DNA"/>
</dbReference>
<name>R4Z3K8_9ACTN</name>
<dbReference type="RefSeq" id="WP_012229828.1">
    <property type="nucleotide sequence ID" value="NZ_HG422565.1"/>
</dbReference>
<dbReference type="HOGENOM" id="CLU_935917_0_0_11"/>
<keyword evidence="1" id="KW-0472">Membrane</keyword>
<accession>R4Z3K8</accession>
<dbReference type="Proteomes" id="UP000018291">
    <property type="component" value="Unassembled WGS sequence"/>
</dbReference>
<keyword evidence="1" id="KW-1133">Transmembrane helix</keyword>
<reference evidence="2 3" key="1">
    <citation type="journal article" date="2013" name="ISME J.">
        <title>Metabolic model for the filamentous 'Candidatus Microthrix parvicella' based on genomic and metagenomic analyses.</title>
        <authorList>
            <person name="Jon McIlroy S."/>
            <person name="Kristiansen R."/>
            <person name="Albertsen M."/>
            <person name="Michael Karst S."/>
            <person name="Rossetti S."/>
            <person name="Lund Nielsen J."/>
            <person name="Tandoi V."/>
            <person name="James Seviour R."/>
            <person name="Nielsen P.H."/>
        </authorList>
    </citation>
    <scope>NUCLEOTIDE SEQUENCE [LARGE SCALE GENOMIC DNA]</scope>
    <source>
        <strain evidence="2 3">RN1</strain>
    </source>
</reference>